<dbReference type="RefSeq" id="WP_067985988.1">
    <property type="nucleotide sequence ID" value="NZ_JBBMRA010000005.1"/>
</dbReference>
<keyword evidence="2" id="KW-1185">Reference proteome</keyword>
<name>A0ABU9TR96_9GAMM</name>
<dbReference type="Gene3D" id="3.40.190.10">
    <property type="entry name" value="Periplasmic binding protein-like II"/>
    <property type="match status" value="2"/>
</dbReference>
<dbReference type="SUPFAM" id="SSF53850">
    <property type="entry name" value="Periplasmic binding protein-like II"/>
    <property type="match status" value="1"/>
</dbReference>
<protein>
    <submittedName>
        <fullName evidence="1">Phosphate/phosphite/phosphonate ABC transporter substrate-binding protein</fullName>
    </submittedName>
</protein>
<evidence type="ECO:0000313" key="1">
    <source>
        <dbReference type="EMBL" id="MEM5536249.1"/>
    </source>
</evidence>
<proteinExistence type="predicted"/>
<dbReference type="EMBL" id="JBBMRA010000005">
    <property type="protein sequence ID" value="MEM5536249.1"/>
    <property type="molecule type" value="Genomic_DNA"/>
</dbReference>
<reference evidence="1 2" key="1">
    <citation type="submission" date="2024-03" db="EMBL/GenBank/DDBJ databases">
        <title>Community enrichment and isolation of bacterial strains for fucoidan degradation.</title>
        <authorList>
            <person name="Sichert A."/>
        </authorList>
    </citation>
    <scope>NUCLEOTIDE SEQUENCE [LARGE SCALE GENOMIC DNA]</scope>
    <source>
        <strain evidence="1 2">AS76</strain>
    </source>
</reference>
<gene>
    <name evidence="1" type="ORF">WNY58_07575</name>
</gene>
<organism evidence="1 2">
    <name type="scientific">Neptuniibacter pectenicola</name>
    <dbReference type="NCBI Taxonomy" id="1806669"/>
    <lineage>
        <taxon>Bacteria</taxon>
        <taxon>Pseudomonadati</taxon>
        <taxon>Pseudomonadota</taxon>
        <taxon>Gammaproteobacteria</taxon>
        <taxon>Oceanospirillales</taxon>
        <taxon>Oceanospirillaceae</taxon>
        <taxon>Neptuniibacter</taxon>
    </lineage>
</organism>
<accession>A0ABU9TR96</accession>
<evidence type="ECO:0000313" key="2">
    <source>
        <dbReference type="Proteomes" id="UP001449225"/>
    </source>
</evidence>
<comment type="caution">
    <text evidence="1">The sequence shown here is derived from an EMBL/GenBank/DDBJ whole genome shotgun (WGS) entry which is preliminary data.</text>
</comment>
<dbReference type="Proteomes" id="UP001449225">
    <property type="component" value="Unassembled WGS sequence"/>
</dbReference>
<dbReference type="Pfam" id="PF12974">
    <property type="entry name" value="Phosphonate-bd"/>
    <property type="match status" value="1"/>
</dbReference>
<sequence length="249" mass="28137">MTLNLTVSPDFAPDHISGWFIFNTWLQRQLGTGVHLELYDCFDAQRQDIKSGKFDLVYANPFDASMLVRELGFKALVRPISKPDETIIATHKDSPLQCVEDLKPGAQLVATDDPDVNRIGMIMLEPADLDQTNTETTTVDSYVIVAKNVLNKNAEVGFFLKDAYDELSDLIKSQMKILVSSEISVVHHTLLLCPKLQKYAPKIQQRLVKMADDEKGRSVLESMNLLGWEVMTEEETEFMIDLIDTLLDE</sequence>